<evidence type="ECO:0000256" key="5">
    <source>
        <dbReference type="RuleBase" id="RU362066"/>
    </source>
</evidence>
<evidence type="ECO:0000256" key="4">
    <source>
        <dbReference type="ARBA" id="ARBA00023143"/>
    </source>
</evidence>
<evidence type="ECO:0000256" key="2">
    <source>
        <dbReference type="ARBA" id="ARBA00011255"/>
    </source>
</evidence>
<dbReference type="Proteomes" id="UP001361570">
    <property type="component" value="Unassembled WGS sequence"/>
</dbReference>
<dbReference type="EMBL" id="JBAPLU010000002">
    <property type="protein sequence ID" value="MEI4270700.1"/>
    <property type="molecule type" value="Genomic_DNA"/>
</dbReference>
<dbReference type="PANTHER" id="PTHR30288:SF0">
    <property type="entry name" value="FLAGELLAR HOOK-ASSOCIATED PROTEIN 2"/>
    <property type="match status" value="1"/>
</dbReference>
<comment type="similarity">
    <text evidence="1 5">Belongs to the FliD family.</text>
</comment>
<keyword evidence="4 5" id="KW-0975">Bacterial flagellum</keyword>
<feature type="domain" description="Flagellar hook-associated protein 2 N-terminal" evidence="6">
    <location>
        <begin position="12"/>
        <end position="108"/>
    </location>
</feature>
<evidence type="ECO:0000256" key="3">
    <source>
        <dbReference type="ARBA" id="ARBA00023054"/>
    </source>
</evidence>
<comment type="function">
    <text evidence="5">Required for morphogenesis and for the elongation of the flagellar filament by facilitating polymerization of the flagellin monomers at the tip of growing filament. Forms a capping structure, which prevents flagellin subunits (transported through the central channel of the flagellum) from leaking out without polymerization at the distal end.</text>
</comment>
<evidence type="ECO:0000313" key="8">
    <source>
        <dbReference type="EMBL" id="MEI4270700.1"/>
    </source>
</evidence>
<feature type="domain" description="Flagellar hook-associated protein 2 C-terminal" evidence="7">
    <location>
        <begin position="211"/>
        <end position="439"/>
    </location>
</feature>
<dbReference type="Pfam" id="PF02465">
    <property type="entry name" value="FliD_N"/>
    <property type="match status" value="1"/>
</dbReference>
<sequence>MASTSSISGLASGLDTESIITNLMAIEARPQTLLKRTLSDTQAKADAYRAANTRFDAIRAAAEALTSGSLQAARTASSTSTSVTASATAAAIPGSTVTFDVTSLATKHSLTLAQDFSSTTDPVTVPVFPIKVMSADGSTERATISVPPGASLLDVVTAVNSSSYGLNATVVQLSAGQYRLQIEAKDSGSEKAFSLADADGNPISTIEGTTGRDATLTLAGGQVATSPTNTFQLFTGTSVTVSKVETGVKVSVASDSSALTAKMSALVEAANGALGLIKGYTVSTPGAELARLQGDRGLISLADQVLGAVSSAVGGLGSAAQFGLQLTRDGKLAFDTGKFASALAADPAKVTAMIAGRAESTVDGVTTPAVTGVAQKLAAIATTASNSSTGTITLLAQGRDSLAKDLTNKIDNWTLRLEKRKSVLSAQFNALETALSALKTQSTWLSSQVNQLYNPNKQ</sequence>
<keyword evidence="8" id="KW-0969">Cilium</keyword>
<proteinExistence type="inferred from homology"/>
<keyword evidence="3" id="KW-0175">Coiled coil</keyword>
<keyword evidence="9" id="KW-1185">Reference proteome</keyword>
<accession>A0ABU8DPE2</accession>
<comment type="subcellular location">
    <subcellularLocation>
        <location evidence="5">Secreted</location>
    </subcellularLocation>
    <subcellularLocation>
        <location evidence="5">Bacterial flagellum</location>
    </subcellularLocation>
</comment>
<reference evidence="8 9" key="1">
    <citation type="submission" date="2024-03" db="EMBL/GenBank/DDBJ databases">
        <title>Draft genome sequence of Klenkia sp. LSe6-5.</title>
        <authorList>
            <person name="Duangmal K."/>
            <person name="Chantavorakit T."/>
        </authorList>
    </citation>
    <scope>NUCLEOTIDE SEQUENCE [LARGE SCALE GENOMIC DNA]</scope>
    <source>
        <strain evidence="8 9">LSe6-5</strain>
    </source>
</reference>
<name>A0ABU8DPE2_9ACTN</name>
<gene>
    <name evidence="8" type="primary">fliD</name>
    <name evidence="8" type="ORF">TEK04_03090</name>
</gene>
<keyword evidence="8" id="KW-0282">Flagellum</keyword>
<dbReference type="RefSeq" id="WP_336402842.1">
    <property type="nucleotide sequence ID" value="NZ_JBAPLU010000002.1"/>
</dbReference>
<keyword evidence="5" id="KW-0964">Secreted</keyword>
<dbReference type="InterPro" id="IPR040026">
    <property type="entry name" value="FliD"/>
</dbReference>
<dbReference type="Pfam" id="PF07195">
    <property type="entry name" value="FliD_C"/>
    <property type="match status" value="1"/>
</dbReference>
<keyword evidence="8" id="KW-0966">Cell projection</keyword>
<evidence type="ECO:0000256" key="1">
    <source>
        <dbReference type="ARBA" id="ARBA00009764"/>
    </source>
</evidence>
<evidence type="ECO:0000313" key="9">
    <source>
        <dbReference type="Proteomes" id="UP001361570"/>
    </source>
</evidence>
<comment type="subunit">
    <text evidence="2 5">Homopentamer.</text>
</comment>
<protein>
    <recommendedName>
        <fullName evidence="5">Flagellar hook-associated protein 2</fullName>
        <shortName evidence="5">HAP2</shortName>
    </recommendedName>
    <alternativeName>
        <fullName evidence="5">Flagellar cap protein</fullName>
    </alternativeName>
</protein>
<organism evidence="8 9">
    <name type="scientific">Klenkia sesuvii</name>
    <dbReference type="NCBI Taxonomy" id="3103137"/>
    <lineage>
        <taxon>Bacteria</taxon>
        <taxon>Bacillati</taxon>
        <taxon>Actinomycetota</taxon>
        <taxon>Actinomycetes</taxon>
        <taxon>Geodermatophilales</taxon>
        <taxon>Geodermatophilaceae</taxon>
        <taxon>Klenkia</taxon>
    </lineage>
</organism>
<dbReference type="InterPro" id="IPR010809">
    <property type="entry name" value="FliD_C"/>
</dbReference>
<dbReference type="InterPro" id="IPR003481">
    <property type="entry name" value="FliD_N"/>
</dbReference>
<comment type="caution">
    <text evidence="8">The sequence shown here is derived from an EMBL/GenBank/DDBJ whole genome shotgun (WGS) entry which is preliminary data.</text>
</comment>
<evidence type="ECO:0000259" key="6">
    <source>
        <dbReference type="Pfam" id="PF02465"/>
    </source>
</evidence>
<dbReference type="PANTHER" id="PTHR30288">
    <property type="entry name" value="FLAGELLAR CAP/ASSEMBLY PROTEIN FLID"/>
    <property type="match status" value="1"/>
</dbReference>
<evidence type="ECO:0000259" key="7">
    <source>
        <dbReference type="Pfam" id="PF07195"/>
    </source>
</evidence>